<dbReference type="Proteomes" id="UP000377595">
    <property type="component" value="Unassembled WGS sequence"/>
</dbReference>
<feature type="domain" description="Class II aldolase/adducin N-terminal" evidence="3">
    <location>
        <begin position="3"/>
        <end position="191"/>
    </location>
</feature>
<name>A0A5M3XRJ3_9ACTN</name>
<keyword evidence="1" id="KW-0479">Metal-binding</keyword>
<keyword evidence="5" id="KW-1185">Reference proteome</keyword>
<reference evidence="4 5" key="1">
    <citation type="submission" date="2019-10" db="EMBL/GenBank/DDBJ databases">
        <title>Whole genome shotgun sequence of Acrocarpospora pleiomorpha NBRC 16267.</title>
        <authorList>
            <person name="Ichikawa N."/>
            <person name="Kimura A."/>
            <person name="Kitahashi Y."/>
            <person name="Komaki H."/>
            <person name="Oguchi A."/>
        </authorList>
    </citation>
    <scope>NUCLEOTIDE SEQUENCE [LARGE SCALE GENOMIC DNA]</scope>
    <source>
        <strain evidence="4 5">NBRC 16267</strain>
    </source>
</reference>
<dbReference type="PANTHER" id="PTHR22789">
    <property type="entry name" value="FUCULOSE PHOSPHATE ALDOLASE"/>
    <property type="match status" value="1"/>
</dbReference>
<dbReference type="GO" id="GO:0005829">
    <property type="term" value="C:cytosol"/>
    <property type="evidence" value="ECO:0007669"/>
    <property type="project" value="TreeGrafter"/>
</dbReference>
<organism evidence="4 5">
    <name type="scientific">Acrocarpospora pleiomorpha</name>
    <dbReference type="NCBI Taxonomy" id="90975"/>
    <lineage>
        <taxon>Bacteria</taxon>
        <taxon>Bacillati</taxon>
        <taxon>Actinomycetota</taxon>
        <taxon>Actinomycetes</taxon>
        <taxon>Streptosporangiales</taxon>
        <taxon>Streptosporangiaceae</taxon>
        <taxon>Acrocarpospora</taxon>
    </lineage>
</organism>
<dbReference type="SUPFAM" id="SSF53639">
    <property type="entry name" value="AraD/HMP-PK domain-like"/>
    <property type="match status" value="1"/>
</dbReference>
<evidence type="ECO:0000256" key="2">
    <source>
        <dbReference type="ARBA" id="ARBA00023239"/>
    </source>
</evidence>
<dbReference type="AlphaFoldDB" id="A0A5M3XRJ3"/>
<protein>
    <submittedName>
        <fullName evidence="4">Aldolase</fullName>
    </submittedName>
</protein>
<evidence type="ECO:0000259" key="3">
    <source>
        <dbReference type="SMART" id="SM01007"/>
    </source>
</evidence>
<dbReference type="GO" id="GO:0019323">
    <property type="term" value="P:pentose catabolic process"/>
    <property type="evidence" value="ECO:0007669"/>
    <property type="project" value="TreeGrafter"/>
</dbReference>
<accession>A0A5M3XRJ3</accession>
<dbReference type="GO" id="GO:0046872">
    <property type="term" value="F:metal ion binding"/>
    <property type="evidence" value="ECO:0007669"/>
    <property type="project" value="UniProtKB-KW"/>
</dbReference>
<dbReference type="Gene3D" id="3.40.225.10">
    <property type="entry name" value="Class II aldolase/adducin N-terminal domain"/>
    <property type="match status" value="1"/>
</dbReference>
<dbReference type="PANTHER" id="PTHR22789:SF0">
    <property type="entry name" value="3-OXO-TETRONATE 4-PHOSPHATE DECARBOXYLASE-RELATED"/>
    <property type="match status" value="1"/>
</dbReference>
<dbReference type="InterPro" id="IPR001303">
    <property type="entry name" value="Aldolase_II/adducin_N"/>
</dbReference>
<dbReference type="Pfam" id="PF00596">
    <property type="entry name" value="Aldolase_II"/>
    <property type="match status" value="1"/>
</dbReference>
<evidence type="ECO:0000313" key="4">
    <source>
        <dbReference type="EMBL" id="GES20988.1"/>
    </source>
</evidence>
<evidence type="ECO:0000256" key="1">
    <source>
        <dbReference type="ARBA" id="ARBA00022723"/>
    </source>
</evidence>
<dbReference type="EMBL" id="BLAF01000020">
    <property type="protein sequence ID" value="GES20988.1"/>
    <property type="molecule type" value="Genomic_DNA"/>
</dbReference>
<comment type="caution">
    <text evidence="4">The sequence shown here is derived from an EMBL/GenBank/DDBJ whole genome shotgun (WGS) entry which is preliminary data.</text>
</comment>
<dbReference type="SMART" id="SM01007">
    <property type="entry name" value="Aldolase_II"/>
    <property type="match status" value="1"/>
</dbReference>
<keyword evidence="2" id="KW-0456">Lyase</keyword>
<gene>
    <name evidence="4" type="ORF">Aple_038840</name>
</gene>
<dbReference type="InterPro" id="IPR050197">
    <property type="entry name" value="Aldolase_class_II_sugar_metab"/>
</dbReference>
<dbReference type="InterPro" id="IPR036409">
    <property type="entry name" value="Aldolase_II/adducin_N_sf"/>
</dbReference>
<dbReference type="GO" id="GO:0016832">
    <property type="term" value="F:aldehyde-lyase activity"/>
    <property type="evidence" value="ECO:0007669"/>
    <property type="project" value="TreeGrafter"/>
</dbReference>
<evidence type="ECO:0000313" key="5">
    <source>
        <dbReference type="Proteomes" id="UP000377595"/>
    </source>
</evidence>
<sequence>MRRTVALACRILANAGLASDILGHVSVRAGAGTLLVRCRGPREEGLLFTTEQDVHLVGLDGENRPLDGWSAPAELPIHTEVLRARPEVDAVVHAHPPGVLLAGLADLPLRPVFGAYNIPAARLSLDGVPVYPRSVLVRRPELGREVVAAMGSAPVCVLRGHGIVTVGSGEHAVEQAVVRALNLEVLAGLALELARLGRPVADLPPEDVAELPDLGSAFNDLQIWRHQLARLRLAGLDLPEAEG</sequence>
<proteinExistence type="predicted"/>